<organism evidence="2 3">
    <name type="scientific">Aeromonas molluscorum 848</name>
    <dbReference type="NCBI Taxonomy" id="1268236"/>
    <lineage>
        <taxon>Bacteria</taxon>
        <taxon>Pseudomonadati</taxon>
        <taxon>Pseudomonadota</taxon>
        <taxon>Gammaproteobacteria</taxon>
        <taxon>Aeromonadales</taxon>
        <taxon>Aeromonadaceae</taxon>
        <taxon>Aeromonas</taxon>
    </lineage>
</organism>
<name>R1F6I4_9GAMM</name>
<dbReference type="RefSeq" id="WP_005899412.1">
    <property type="nucleotide sequence ID" value="NZ_AQGQ01000049.1"/>
</dbReference>
<dbReference type="Pfam" id="PF00078">
    <property type="entry name" value="RVT_1"/>
    <property type="match status" value="1"/>
</dbReference>
<feature type="domain" description="Reverse transcriptase" evidence="1">
    <location>
        <begin position="40"/>
        <end position="281"/>
    </location>
</feature>
<dbReference type="AlphaFoldDB" id="R1F6I4"/>
<evidence type="ECO:0000313" key="3">
    <source>
        <dbReference type="Proteomes" id="UP000013526"/>
    </source>
</evidence>
<keyword evidence="3" id="KW-1185">Reference proteome</keyword>
<proteinExistence type="predicted"/>
<dbReference type="PATRIC" id="fig|1268236.3.peg.1851"/>
<dbReference type="EMBL" id="AQGQ01000049">
    <property type="protein sequence ID" value="EOD55372.1"/>
    <property type="molecule type" value="Genomic_DNA"/>
</dbReference>
<comment type="caution">
    <text evidence="2">The sequence shown here is derived from an EMBL/GenBank/DDBJ whole genome shotgun (WGS) entry which is preliminary data.</text>
</comment>
<dbReference type="InterPro" id="IPR043502">
    <property type="entry name" value="DNA/RNA_pol_sf"/>
</dbReference>
<gene>
    <name evidence="2" type="ORF">G113_09360</name>
</gene>
<protein>
    <recommendedName>
        <fullName evidence="1">Reverse transcriptase domain-containing protein</fullName>
    </recommendedName>
</protein>
<sequence>MKERVLEFYNSDFEGTLFPMETCRVVIENSYDELVNYIDKVGQDSEPNFSFLPQQVVYASKAKQHLRRTKKLDPVAEFYLYFMCYKHRKIFNRYQNRDRQSFGYKFSEGTAVPINTSYIEFNERVAEIKANYKYSIQFDVSSYFNSIYHHDLVNWFASSKGVVSADVELFGQFMREINAGFSIDFLPHGIYPSKMLGSHFLSYIDYSMLIKSEVMVRFMDDFAIASNSKEIVTKDFQTIQKLLGQKSLNINSIKTRLYNEVNGSIDQAVNEIIQSIFGTITVFHGSDVGFEEFEDVMRPLNTEDVSALISLLDRTDISDREASLVLETIKLYTNELHVYLPIFLHQHPNLIKKVYAFCVHCADKDVLTQEFIKLVGQGNYLNEYQLFWIAKIVESYLLQTNDVGKLLSLLYEHNDATVISKSKILEIPEHRFGLPELRETHLKNGSSGWLAWASAVGSRKDPKQAKNYLMDYFSKVSPINKLIGECIKRL</sequence>
<dbReference type="NCBIfam" id="NF041750">
    <property type="entry name" value="Drt5"/>
    <property type="match status" value="1"/>
</dbReference>
<dbReference type="PROSITE" id="PS50878">
    <property type="entry name" value="RT_POL"/>
    <property type="match status" value="1"/>
</dbReference>
<dbReference type="Proteomes" id="UP000013526">
    <property type="component" value="Unassembled WGS sequence"/>
</dbReference>
<accession>R1F6I4</accession>
<reference evidence="2 3" key="1">
    <citation type="journal article" date="2013" name="Genome Announc.">
        <title>Draft Genome Sequence of Aeromonas molluscorum Strain 848TT, Isolated from Bivalve Molluscs.</title>
        <authorList>
            <person name="Spataro N."/>
            <person name="Farfan M."/>
            <person name="Albarral V."/>
            <person name="Sanglas A."/>
            <person name="Loren J.G."/>
            <person name="Fuste M.C."/>
            <person name="Bosch E."/>
        </authorList>
    </citation>
    <scope>NUCLEOTIDE SEQUENCE [LARGE SCALE GENOMIC DNA]</scope>
    <source>
        <strain evidence="2 3">848</strain>
    </source>
</reference>
<evidence type="ECO:0000259" key="1">
    <source>
        <dbReference type="PROSITE" id="PS50878"/>
    </source>
</evidence>
<evidence type="ECO:0000313" key="2">
    <source>
        <dbReference type="EMBL" id="EOD55372.1"/>
    </source>
</evidence>
<dbReference type="OrthoDB" id="8068221at2"/>
<dbReference type="InterPro" id="IPR000477">
    <property type="entry name" value="RT_dom"/>
</dbReference>
<dbReference type="SUPFAM" id="SSF56672">
    <property type="entry name" value="DNA/RNA polymerases"/>
    <property type="match status" value="1"/>
</dbReference>